<accession>A4VNN8</accession>
<dbReference type="InterPro" id="IPR057840">
    <property type="entry name" value="FimV_N"/>
</dbReference>
<keyword evidence="2" id="KW-0472">Membrane</keyword>
<dbReference type="Pfam" id="PF25800">
    <property type="entry name" value="FimV_N"/>
    <property type="match status" value="1"/>
</dbReference>
<name>A4VNN8_STUS1</name>
<evidence type="ECO:0000259" key="3">
    <source>
        <dbReference type="Pfam" id="PF25800"/>
    </source>
</evidence>
<feature type="transmembrane region" description="Helical" evidence="2">
    <location>
        <begin position="388"/>
        <end position="406"/>
    </location>
</feature>
<dbReference type="InterPro" id="IPR036779">
    <property type="entry name" value="LysM_dom_sf"/>
</dbReference>
<keyword evidence="2" id="KW-1133">Transmembrane helix</keyword>
<dbReference type="HOGENOM" id="CLU_007099_1_1_6"/>
<evidence type="ECO:0000256" key="1">
    <source>
        <dbReference type="SAM" id="Coils"/>
    </source>
</evidence>
<protein>
    <recommendedName>
        <fullName evidence="3">FimV N-terminal domain-containing protein</fullName>
    </recommendedName>
</protein>
<sequence length="551" mass="58670">MQRPLRAGRIAISPRTARLPCTAPSATALLAPGMFMSSFRLAVWPLLLLAACYTPLASAIGLGEIRLHSALAEPLTADIELIDARGLGADDIKVRLAPSDVFARAGVERPDFLAKLSFVPALDGSGQRIRVSSAAPVNEPYLNFIVELSLPGGQLLREYTLLLDPPLYQPDLPALPRAQPQAPAIVSAPPVEPPRARVLPAVEQGTRYRIQPGDSLWAITQRLEGRAVGSHEALMADLYALNPDAFIGGDRNRLRVGADLLLPDGLQHATPRPTTQVAAAPREADAAIPPPEHTARQTPVTADPGLVDVLSQLEAQVLSLQAQMDAQNRLLAEAQRSLAQRETSPLAAESAVVTAPVPREVSVERQAPASPVPAPAAPAMTVQPDSLASPWLLALPVLFLLGGLLLQRRRASAAATAAIMVEARPAGVKRAEASFPDINPFQRQVPVVTEMTMDEYLGHGADQMPAPVAAPVQPMPSLDDMIVSLPTDLDELIGIASAPAPATDAQWRERLNEAIGCIDRGEVNRASGLLTALLDRPDDDRFIDEQLARSA</sequence>
<evidence type="ECO:0000313" key="4">
    <source>
        <dbReference type="EMBL" id="ABP80589.1"/>
    </source>
</evidence>
<dbReference type="eggNOG" id="COG3170">
    <property type="taxonomic scope" value="Bacteria"/>
</dbReference>
<gene>
    <name evidence="4" type="ordered locus">PST_2943</name>
</gene>
<evidence type="ECO:0000313" key="5">
    <source>
        <dbReference type="Proteomes" id="UP000000233"/>
    </source>
</evidence>
<dbReference type="EMBL" id="CP000304">
    <property type="protein sequence ID" value="ABP80589.1"/>
    <property type="molecule type" value="Genomic_DNA"/>
</dbReference>
<dbReference type="InterPro" id="IPR018392">
    <property type="entry name" value="LysM"/>
</dbReference>
<organism evidence="4 5">
    <name type="scientific">Stutzerimonas stutzeri (strain A1501)</name>
    <name type="common">Pseudomonas stutzeri</name>
    <dbReference type="NCBI Taxonomy" id="379731"/>
    <lineage>
        <taxon>Bacteria</taxon>
        <taxon>Pseudomonadati</taxon>
        <taxon>Pseudomonadota</taxon>
        <taxon>Gammaproteobacteria</taxon>
        <taxon>Pseudomonadales</taxon>
        <taxon>Pseudomonadaceae</taxon>
        <taxon>Stutzerimonas</taxon>
    </lineage>
</organism>
<evidence type="ECO:0000256" key="2">
    <source>
        <dbReference type="SAM" id="Phobius"/>
    </source>
</evidence>
<dbReference type="CDD" id="cd00118">
    <property type="entry name" value="LysM"/>
    <property type="match status" value="1"/>
</dbReference>
<proteinExistence type="predicted"/>
<keyword evidence="1" id="KW-0175">Coiled coil</keyword>
<keyword evidence="2" id="KW-0812">Transmembrane</keyword>
<feature type="domain" description="FimV N-terminal" evidence="3">
    <location>
        <begin position="61"/>
        <end position="166"/>
    </location>
</feature>
<reference evidence="4 5" key="1">
    <citation type="journal article" date="2008" name="Proc. Natl. Acad. Sci. U.S.A.">
        <title>Nitrogen fixation island and rhizosphere competence traits in the genome of root-associated Pseudomonas stutzeri A1501.</title>
        <authorList>
            <person name="Yan Y."/>
            <person name="Yang J."/>
            <person name="Dou Y."/>
            <person name="Chen M."/>
            <person name="Ping S."/>
            <person name="Peng J."/>
            <person name="Lu W."/>
            <person name="Zhang W."/>
            <person name="Yao Z."/>
            <person name="Li H."/>
            <person name="Liu W."/>
            <person name="He S."/>
            <person name="Geng L."/>
            <person name="Zhang X."/>
            <person name="Yang F."/>
            <person name="Yu H."/>
            <person name="Zhan Y."/>
            <person name="Li D."/>
            <person name="Lin Z."/>
            <person name="Wang Y."/>
            <person name="Elmerich C."/>
            <person name="Lin M."/>
            <person name="Jin Q."/>
        </authorList>
    </citation>
    <scope>NUCLEOTIDE SEQUENCE [LARGE SCALE GENOMIC DNA]</scope>
    <source>
        <strain evidence="4 5">A1501</strain>
    </source>
</reference>
<keyword evidence="5" id="KW-1185">Reference proteome</keyword>
<dbReference type="Gene3D" id="3.10.350.10">
    <property type="entry name" value="LysM domain"/>
    <property type="match status" value="1"/>
</dbReference>
<dbReference type="AlphaFoldDB" id="A4VNN8"/>
<dbReference type="Proteomes" id="UP000000233">
    <property type="component" value="Chromosome"/>
</dbReference>
<feature type="coiled-coil region" evidence="1">
    <location>
        <begin position="310"/>
        <end position="337"/>
    </location>
</feature>
<dbReference type="KEGG" id="psa:PST_2943"/>